<protein>
    <submittedName>
        <fullName evidence="1">Uncharacterized protein</fullName>
    </submittedName>
</protein>
<dbReference type="EMBL" id="JAVHNS010000014">
    <property type="protein sequence ID" value="KAK6335704.1"/>
    <property type="molecule type" value="Genomic_DNA"/>
</dbReference>
<accession>A0AAV9U4B6</accession>
<evidence type="ECO:0000313" key="2">
    <source>
        <dbReference type="Proteomes" id="UP001373714"/>
    </source>
</evidence>
<gene>
    <name evidence="1" type="ORF">TWF730_003082</name>
</gene>
<organism evidence="1 2">
    <name type="scientific">Orbilia blumenaviensis</name>
    <dbReference type="NCBI Taxonomy" id="1796055"/>
    <lineage>
        <taxon>Eukaryota</taxon>
        <taxon>Fungi</taxon>
        <taxon>Dikarya</taxon>
        <taxon>Ascomycota</taxon>
        <taxon>Pezizomycotina</taxon>
        <taxon>Orbiliomycetes</taxon>
        <taxon>Orbiliales</taxon>
        <taxon>Orbiliaceae</taxon>
        <taxon>Orbilia</taxon>
    </lineage>
</organism>
<comment type="caution">
    <text evidence="1">The sequence shown here is derived from an EMBL/GenBank/DDBJ whole genome shotgun (WGS) entry which is preliminary data.</text>
</comment>
<sequence>MATLAGSQAQVPDLHAQLKEACRVRDQKIKELEVAVLALREDYSKRMMRSRGRKISTGLAKDTVSGYTMDRNISMLELYEDDDFRKDAEIKRLQDLTKTAKSVYTAPSRIIDWNIPSLQLPLATVDVLSTNNAGVLSINNAGVLSTNNAGVLSTNNAGVLSINNAGVLSTNNAGVLSTNNAGVLSTNNAGVLSTNNAGGVLSTNNAGVLSTSNTVSACVSLHLFIRS</sequence>
<reference evidence="1 2" key="1">
    <citation type="submission" date="2019-10" db="EMBL/GenBank/DDBJ databases">
        <authorList>
            <person name="Palmer J.M."/>
        </authorList>
    </citation>
    <scope>NUCLEOTIDE SEQUENCE [LARGE SCALE GENOMIC DNA]</scope>
    <source>
        <strain evidence="1 2">TWF730</strain>
    </source>
</reference>
<name>A0AAV9U4B6_9PEZI</name>
<dbReference type="Proteomes" id="UP001373714">
    <property type="component" value="Unassembled WGS sequence"/>
</dbReference>
<evidence type="ECO:0000313" key="1">
    <source>
        <dbReference type="EMBL" id="KAK6335704.1"/>
    </source>
</evidence>
<proteinExistence type="predicted"/>
<dbReference type="AlphaFoldDB" id="A0AAV9U4B6"/>
<keyword evidence="2" id="KW-1185">Reference proteome</keyword>